<keyword evidence="1" id="KW-0175">Coiled coil</keyword>
<feature type="chain" id="PRO_5046218542" description="SCP domain-containing protein" evidence="2">
    <location>
        <begin position="19"/>
        <end position="349"/>
    </location>
</feature>
<dbReference type="RefSeq" id="WP_353567166.1">
    <property type="nucleotide sequence ID" value="NZ_BAABRI010000011.1"/>
</dbReference>
<evidence type="ECO:0000256" key="2">
    <source>
        <dbReference type="SAM" id="SignalP"/>
    </source>
</evidence>
<sequence>MKPLPLFLLLSLAVPLAAAPEEFTRKAQDWMQSTDSSKRQAAFRSWMQLGAEEMDHYEDALEAAEDCHLDRLNQLCEPMRASSNPYLEHQKLAEELDEERQRVMGRIRTDWKKEPREIKKLEKDVEGVEKMVKKIRKAAEIDTGRFDQAIDAHLTAAAEIRKEREQFEEEPEDLDLEEIRDEFIDDNHRLSDLEDMRRRLEKTRKEVTKLAEVEKANDALPSSWAKPAMKDFASILNHNRSVLGLVPLLLEEKLSDAAKGHSEDMERLGFFAHESPVPGKKTPWDRAAKAGFQWAASGENIYMGSTSPSDAYTAWFHSDGHRFIMMASGPNLLGVGLAGKHWTMMTGTR</sequence>
<feature type="signal peptide" evidence="2">
    <location>
        <begin position="1"/>
        <end position="18"/>
    </location>
</feature>
<dbReference type="Pfam" id="PF00188">
    <property type="entry name" value="CAP"/>
    <property type="match status" value="1"/>
</dbReference>
<proteinExistence type="predicted"/>
<reference evidence="4 5" key="1">
    <citation type="submission" date="2024-02" db="EMBL/GenBank/DDBJ databases">
        <title>Haloferula sargassicola NBRC 104335.</title>
        <authorList>
            <person name="Ichikawa N."/>
            <person name="Katano-Makiyama Y."/>
            <person name="Hidaka K."/>
        </authorList>
    </citation>
    <scope>NUCLEOTIDE SEQUENCE [LARGE SCALE GENOMIC DNA]</scope>
    <source>
        <strain evidence="4 5">NBRC 104335</strain>
    </source>
</reference>
<keyword evidence="5" id="KW-1185">Reference proteome</keyword>
<organism evidence="4 5">
    <name type="scientific">Haloferula sargassicola</name>
    <dbReference type="NCBI Taxonomy" id="490096"/>
    <lineage>
        <taxon>Bacteria</taxon>
        <taxon>Pseudomonadati</taxon>
        <taxon>Verrucomicrobiota</taxon>
        <taxon>Verrucomicrobiia</taxon>
        <taxon>Verrucomicrobiales</taxon>
        <taxon>Verrucomicrobiaceae</taxon>
        <taxon>Haloferula</taxon>
    </lineage>
</organism>
<evidence type="ECO:0000256" key="1">
    <source>
        <dbReference type="SAM" id="Coils"/>
    </source>
</evidence>
<dbReference type="Gene3D" id="3.40.33.10">
    <property type="entry name" value="CAP"/>
    <property type="match status" value="1"/>
</dbReference>
<dbReference type="InterPro" id="IPR035940">
    <property type="entry name" value="CAP_sf"/>
</dbReference>
<dbReference type="Proteomes" id="UP001476282">
    <property type="component" value="Unassembled WGS sequence"/>
</dbReference>
<dbReference type="EMBL" id="BAABRI010000011">
    <property type="protein sequence ID" value="GAA5483043.1"/>
    <property type="molecule type" value="Genomic_DNA"/>
</dbReference>
<dbReference type="PANTHER" id="PTHR31157">
    <property type="entry name" value="SCP DOMAIN-CONTAINING PROTEIN"/>
    <property type="match status" value="1"/>
</dbReference>
<evidence type="ECO:0000259" key="3">
    <source>
        <dbReference type="Pfam" id="PF00188"/>
    </source>
</evidence>
<dbReference type="SUPFAM" id="SSF55797">
    <property type="entry name" value="PR-1-like"/>
    <property type="match status" value="1"/>
</dbReference>
<feature type="coiled-coil region" evidence="1">
    <location>
        <begin position="118"/>
        <end position="213"/>
    </location>
</feature>
<dbReference type="InterPro" id="IPR014044">
    <property type="entry name" value="CAP_dom"/>
</dbReference>
<accession>A0ABP9UN83</accession>
<keyword evidence="2" id="KW-0732">Signal</keyword>
<evidence type="ECO:0000313" key="5">
    <source>
        <dbReference type="Proteomes" id="UP001476282"/>
    </source>
</evidence>
<protein>
    <recommendedName>
        <fullName evidence="3">SCP domain-containing protein</fullName>
    </recommendedName>
</protein>
<dbReference type="CDD" id="cd05379">
    <property type="entry name" value="CAP_bacterial"/>
    <property type="match status" value="1"/>
</dbReference>
<dbReference type="PANTHER" id="PTHR31157:SF1">
    <property type="entry name" value="SCP DOMAIN-CONTAINING PROTEIN"/>
    <property type="match status" value="1"/>
</dbReference>
<feature type="domain" description="SCP" evidence="3">
    <location>
        <begin position="236"/>
        <end position="338"/>
    </location>
</feature>
<comment type="caution">
    <text evidence="4">The sequence shown here is derived from an EMBL/GenBank/DDBJ whole genome shotgun (WGS) entry which is preliminary data.</text>
</comment>
<gene>
    <name evidence="4" type="ORF">Hsar01_02270</name>
</gene>
<name>A0ABP9UN83_9BACT</name>
<evidence type="ECO:0000313" key="4">
    <source>
        <dbReference type="EMBL" id="GAA5483043.1"/>
    </source>
</evidence>